<evidence type="ECO:0000256" key="1">
    <source>
        <dbReference type="ARBA" id="ARBA00004651"/>
    </source>
</evidence>
<proteinExistence type="inferred from homology"/>
<keyword evidence="6 10" id="KW-1133">Transmembrane helix</keyword>
<evidence type="ECO:0000313" key="12">
    <source>
        <dbReference type="Proteomes" id="UP000256269"/>
    </source>
</evidence>
<protein>
    <recommendedName>
        <fullName evidence="10">Large-conductance mechanosensitive channel</fullName>
    </recommendedName>
</protein>
<organism evidence="11 12">
    <name type="scientific">Kutzneria buriramensis</name>
    <dbReference type="NCBI Taxonomy" id="1045776"/>
    <lineage>
        <taxon>Bacteria</taxon>
        <taxon>Bacillati</taxon>
        <taxon>Actinomycetota</taxon>
        <taxon>Actinomycetes</taxon>
        <taxon>Pseudonocardiales</taxon>
        <taxon>Pseudonocardiaceae</taxon>
        <taxon>Kutzneria</taxon>
    </lineage>
</organism>
<dbReference type="AlphaFoldDB" id="A0A3E0GXR1"/>
<dbReference type="PANTHER" id="PTHR30266:SF2">
    <property type="entry name" value="LARGE-CONDUCTANCE MECHANOSENSITIVE CHANNEL"/>
    <property type="match status" value="1"/>
</dbReference>
<dbReference type="GO" id="GO:0008381">
    <property type="term" value="F:mechanosensitive monoatomic ion channel activity"/>
    <property type="evidence" value="ECO:0007669"/>
    <property type="project" value="UniProtKB-UniRule"/>
</dbReference>
<evidence type="ECO:0000313" key="11">
    <source>
        <dbReference type="EMBL" id="REH34737.1"/>
    </source>
</evidence>
<evidence type="ECO:0000256" key="4">
    <source>
        <dbReference type="ARBA" id="ARBA00022475"/>
    </source>
</evidence>
<accession>A0A3E0GXR1</accession>
<dbReference type="PANTHER" id="PTHR30266">
    <property type="entry name" value="MECHANOSENSITIVE CHANNEL MSCL"/>
    <property type="match status" value="1"/>
</dbReference>
<dbReference type="InterPro" id="IPR019823">
    <property type="entry name" value="Mechanosensitive_channel_CS"/>
</dbReference>
<keyword evidence="5 10" id="KW-0812">Transmembrane</keyword>
<feature type="transmembrane region" description="Helical" evidence="10">
    <location>
        <begin position="21"/>
        <end position="44"/>
    </location>
</feature>
<evidence type="ECO:0000256" key="10">
    <source>
        <dbReference type="HAMAP-Rule" id="MF_00115"/>
    </source>
</evidence>
<dbReference type="Proteomes" id="UP000256269">
    <property type="component" value="Unassembled WGS sequence"/>
</dbReference>
<dbReference type="InterPro" id="IPR037673">
    <property type="entry name" value="MSC/AndL"/>
</dbReference>
<comment type="caution">
    <text evidence="11">The sequence shown here is derived from an EMBL/GenBank/DDBJ whole genome shotgun (WGS) entry which is preliminary data.</text>
</comment>
<evidence type="ECO:0000256" key="7">
    <source>
        <dbReference type="ARBA" id="ARBA00023065"/>
    </source>
</evidence>
<keyword evidence="8 10" id="KW-0472">Membrane</keyword>
<keyword evidence="7 10" id="KW-0406">Ion transport</keyword>
<dbReference type="Pfam" id="PF01741">
    <property type="entry name" value="MscL"/>
    <property type="match status" value="1"/>
</dbReference>
<comment type="subunit">
    <text evidence="10">Homopentamer.</text>
</comment>
<keyword evidence="9 10" id="KW-0407">Ion channel</keyword>
<dbReference type="RefSeq" id="WP_211353482.1">
    <property type="nucleotide sequence ID" value="NZ_CP144375.1"/>
</dbReference>
<dbReference type="Gene3D" id="1.10.1200.120">
    <property type="entry name" value="Large-conductance mechanosensitive channel, MscL, domain 1"/>
    <property type="match status" value="1"/>
</dbReference>
<comment type="function">
    <text evidence="10">Channel that opens in response to stretch forces in the membrane lipid bilayer. May participate in the regulation of osmotic pressure changes within the cell.</text>
</comment>
<dbReference type="PRINTS" id="PR01264">
    <property type="entry name" value="MECHCHANNEL"/>
</dbReference>
<evidence type="ECO:0000256" key="8">
    <source>
        <dbReference type="ARBA" id="ARBA00023136"/>
    </source>
</evidence>
<name>A0A3E0GXR1_9PSEU</name>
<keyword evidence="3 10" id="KW-0813">Transport</keyword>
<evidence type="ECO:0000256" key="3">
    <source>
        <dbReference type="ARBA" id="ARBA00022448"/>
    </source>
</evidence>
<dbReference type="InterPro" id="IPR001185">
    <property type="entry name" value="MS_channel"/>
</dbReference>
<dbReference type="PROSITE" id="PS01327">
    <property type="entry name" value="MSCL"/>
    <property type="match status" value="1"/>
</dbReference>
<dbReference type="EMBL" id="QUNO01000019">
    <property type="protein sequence ID" value="REH34737.1"/>
    <property type="molecule type" value="Genomic_DNA"/>
</dbReference>
<dbReference type="NCBIfam" id="TIGR00220">
    <property type="entry name" value="mscL"/>
    <property type="match status" value="1"/>
</dbReference>
<comment type="subcellular location">
    <subcellularLocation>
        <location evidence="1 10">Cell membrane</location>
        <topology evidence="1 10">Multi-pass membrane protein</topology>
    </subcellularLocation>
</comment>
<gene>
    <name evidence="10" type="primary">mscL</name>
    <name evidence="11" type="ORF">BCF44_11913</name>
</gene>
<dbReference type="GO" id="GO:0005886">
    <property type="term" value="C:plasma membrane"/>
    <property type="evidence" value="ECO:0007669"/>
    <property type="project" value="UniProtKB-SubCell"/>
</dbReference>
<feature type="transmembrane region" description="Helical" evidence="10">
    <location>
        <begin position="73"/>
        <end position="97"/>
    </location>
</feature>
<sequence>MRTDRIHLPRMRGFRNFLLRGNVVDLAVGIVVGAAFTSVVNGFVRAFLTPVVGVAVGASGDFSNDGFRIAGVLFPYGAFLTAVVTFVLVAAAVYYFVVLPVNRLMAHFKPDTDPGTPKRDCPECLSSIPADARRCAFCTTQLVRD</sequence>
<evidence type="ECO:0000256" key="5">
    <source>
        <dbReference type="ARBA" id="ARBA00022692"/>
    </source>
</evidence>
<evidence type="ECO:0000256" key="9">
    <source>
        <dbReference type="ARBA" id="ARBA00023303"/>
    </source>
</evidence>
<keyword evidence="12" id="KW-1185">Reference proteome</keyword>
<comment type="similarity">
    <text evidence="2 10">Belongs to the MscL family.</text>
</comment>
<evidence type="ECO:0000256" key="6">
    <source>
        <dbReference type="ARBA" id="ARBA00022989"/>
    </source>
</evidence>
<dbReference type="InterPro" id="IPR036019">
    <property type="entry name" value="MscL_channel"/>
</dbReference>
<dbReference type="SUPFAM" id="SSF81330">
    <property type="entry name" value="Gated mechanosensitive channel"/>
    <property type="match status" value="1"/>
</dbReference>
<reference evidence="11 12" key="1">
    <citation type="submission" date="2018-08" db="EMBL/GenBank/DDBJ databases">
        <title>Genomic Encyclopedia of Archaeal and Bacterial Type Strains, Phase II (KMG-II): from individual species to whole genera.</title>
        <authorList>
            <person name="Goeker M."/>
        </authorList>
    </citation>
    <scope>NUCLEOTIDE SEQUENCE [LARGE SCALE GENOMIC DNA]</scope>
    <source>
        <strain evidence="11 12">DSM 45791</strain>
    </source>
</reference>
<dbReference type="HAMAP" id="MF_00115">
    <property type="entry name" value="MscL"/>
    <property type="match status" value="1"/>
</dbReference>
<keyword evidence="4 10" id="KW-1003">Cell membrane</keyword>
<evidence type="ECO:0000256" key="2">
    <source>
        <dbReference type="ARBA" id="ARBA00007254"/>
    </source>
</evidence>